<evidence type="ECO:0000259" key="1">
    <source>
        <dbReference type="Pfam" id="PF13173"/>
    </source>
</evidence>
<feature type="domain" description="DUF4143" evidence="2">
    <location>
        <begin position="196"/>
        <end position="364"/>
    </location>
</feature>
<dbReference type="Proteomes" id="UP000292685">
    <property type="component" value="Unassembled WGS sequence"/>
</dbReference>
<dbReference type="RefSeq" id="WP_130451938.1">
    <property type="nucleotide sequence ID" value="NZ_SHLA01000001.1"/>
</dbReference>
<accession>A0A4V2GAB4</accession>
<dbReference type="EMBL" id="SHLA01000001">
    <property type="protein sequence ID" value="RZU63596.1"/>
    <property type="molecule type" value="Genomic_DNA"/>
</dbReference>
<sequence length="416" mass="45127">MDYRARTLDGQLDELLRTAPAIAIEGPKGVGKTASAARRASSTWMLDDGDQRAVLESDPGLLTRGGAPALIDEWQRLPQIWDSVRRQVDDGAAPGSFLLTGSATPASVEGTHSGSGRILSLRMRPMAFHERGFERPTVSLLDALSGGLKDVSGTTKVATREYFEAIEASGFPGMTELPREFRQDMLDAYLQRIVDRDLPETGFRARRPETLRRWLGAYAAASSTTAKYSTLLDATTPGDGTQPTKVTTIAYREHLAKLWLLDPVPGWSPSLSPFARLQQAPKHQLADPALSARLLNLTARSLASPRGAHMSGPLFESLVTLGVRVSAQAARARVGHLRSGNGDREIDLIVEGREGQVVGIEVKLAATVEDKDVRHLLWLRDKMGDDVADLLLVTTGRYAYRRPDGVAVVPLALLGP</sequence>
<evidence type="ECO:0008006" key="5">
    <source>
        <dbReference type="Google" id="ProtNLM"/>
    </source>
</evidence>
<dbReference type="Pfam" id="PF13635">
    <property type="entry name" value="DUF4143"/>
    <property type="match status" value="1"/>
</dbReference>
<dbReference type="Pfam" id="PF13173">
    <property type="entry name" value="AAA_14"/>
    <property type="match status" value="1"/>
</dbReference>
<evidence type="ECO:0000313" key="3">
    <source>
        <dbReference type="EMBL" id="RZU63596.1"/>
    </source>
</evidence>
<name>A0A4V2GAB4_9MICC</name>
<dbReference type="InterPro" id="IPR025420">
    <property type="entry name" value="DUF4143"/>
</dbReference>
<organism evidence="3 4">
    <name type="scientific">Zhihengliuella halotolerans</name>
    <dbReference type="NCBI Taxonomy" id="370736"/>
    <lineage>
        <taxon>Bacteria</taxon>
        <taxon>Bacillati</taxon>
        <taxon>Actinomycetota</taxon>
        <taxon>Actinomycetes</taxon>
        <taxon>Micrococcales</taxon>
        <taxon>Micrococcaceae</taxon>
        <taxon>Zhihengliuella</taxon>
    </lineage>
</organism>
<proteinExistence type="predicted"/>
<feature type="domain" description="AAA" evidence="1">
    <location>
        <begin position="20"/>
        <end position="130"/>
    </location>
</feature>
<reference evidence="3 4" key="1">
    <citation type="submission" date="2019-02" db="EMBL/GenBank/DDBJ databases">
        <title>Sequencing the genomes of 1000 actinobacteria strains.</title>
        <authorList>
            <person name="Klenk H.-P."/>
        </authorList>
    </citation>
    <scope>NUCLEOTIDE SEQUENCE [LARGE SCALE GENOMIC DNA]</scope>
    <source>
        <strain evidence="3 4">DSM 17364</strain>
    </source>
</reference>
<protein>
    <recommendedName>
        <fullName evidence="5">AAA+ superfamily ATPase</fullName>
    </recommendedName>
</protein>
<gene>
    <name evidence="3" type="ORF">EV380_3217</name>
</gene>
<evidence type="ECO:0000313" key="4">
    <source>
        <dbReference type="Proteomes" id="UP000292685"/>
    </source>
</evidence>
<dbReference type="OrthoDB" id="128089at2"/>
<dbReference type="InterPro" id="IPR041682">
    <property type="entry name" value="AAA_14"/>
</dbReference>
<dbReference type="PANTHER" id="PTHR43566">
    <property type="entry name" value="CONSERVED PROTEIN"/>
    <property type="match status" value="1"/>
</dbReference>
<dbReference type="PANTHER" id="PTHR43566:SF2">
    <property type="entry name" value="DUF4143 DOMAIN-CONTAINING PROTEIN"/>
    <property type="match status" value="1"/>
</dbReference>
<keyword evidence="4" id="KW-1185">Reference proteome</keyword>
<dbReference type="AlphaFoldDB" id="A0A4V2GAB4"/>
<comment type="caution">
    <text evidence="3">The sequence shown here is derived from an EMBL/GenBank/DDBJ whole genome shotgun (WGS) entry which is preliminary data.</text>
</comment>
<evidence type="ECO:0000259" key="2">
    <source>
        <dbReference type="Pfam" id="PF13635"/>
    </source>
</evidence>